<reference evidence="4" key="1">
    <citation type="journal article" date="2018" name="Arch. Virol.">
        <title>Complete genome sequence of lettuce chordovirus 1 isolated from cultivated lettuce in France.</title>
        <authorList>
            <person name="Svanella-Dumas L."/>
            <person name="Tausarmpopoulos Jr"/>
            <person name="Marais A."/>
            <person name="Theil S."/>
            <person name="Faure C."/>
            <person name="Gaudin J."/>
            <person name="Candresse T."/>
        </authorList>
    </citation>
    <scope>NUCLEOTIDE SEQUENCE</scope>
    <source>
        <strain evidence="4">P22</strain>
    </source>
</reference>
<accession>A0A2S1ZRD1</accession>
<dbReference type="Pfam" id="PF05892">
    <property type="entry name" value="Tricho_coat"/>
    <property type="match status" value="1"/>
</dbReference>
<evidence type="ECO:0000256" key="1">
    <source>
        <dbReference type="ARBA" id="ARBA00004328"/>
    </source>
</evidence>
<sequence>MGPLCQTRILKYMRKGGLTSLNRKVSILRYDPERDRMSQLADYNRRCKVLVARAILKQLLSTQSSDVVKKLDKINISNDGNLATDNKCALALFSYYLDNVVLNLAILGTSELTEFSETAFDLPVLKIKDGEIEETYQMTMNISSVVDEIQSMKFGATEEDLSSATLRRVMSPFGSRAHQMLLKSKMSTKLFEKFPHVCRKAPQVAFDFNVQLSGRNLSQAEKKVKENLGRIIFKREIARAEYTSKEVDSGVVEF</sequence>
<name>A0A2S1ZRD1_9VIRU</name>
<keyword evidence="2 4" id="KW-0167">Capsid protein</keyword>
<proteinExistence type="predicted"/>
<keyword evidence="3" id="KW-0946">Virion</keyword>
<organism evidence="4">
    <name type="scientific">Lettuce chordovirus 1</name>
    <dbReference type="NCBI Taxonomy" id="2200955"/>
    <lineage>
        <taxon>Viruses</taxon>
        <taxon>Riboviria</taxon>
        <taxon>Orthornavirae</taxon>
        <taxon>Kitrinoviricota</taxon>
        <taxon>Alsuviricetes</taxon>
        <taxon>Tymovirales</taxon>
        <taxon>Betaflexiviridae</taxon>
        <taxon>Trivirinae</taxon>
        <taxon>Chordovirus</taxon>
        <taxon>Chordovirus unilactucae</taxon>
    </lineage>
</organism>
<evidence type="ECO:0000256" key="2">
    <source>
        <dbReference type="ARBA" id="ARBA00022561"/>
    </source>
</evidence>
<dbReference type="EMBL" id="MG208124">
    <property type="protein sequence ID" value="AWK28022.1"/>
    <property type="molecule type" value="Genomic_RNA"/>
</dbReference>
<protein>
    <submittedName>
        <fullName evidence="4">Coat protein</fullName>
    </submittedName>
</protein>
<dbReference type="InterPro" id="IPR008879">
    <property type="entry name" value="Coat_protein_tricho/vitivirus"/>
</dbReference>
<evidence type="ECO:0000256" key="3">
    <source>
        <dbReference type="ARBA" id="ARBA00022844"/>
    </source>
</evidence>
<evidence type="ECO:0000313" key="4">
    <source>
        <dbReference type="EMBL" id="AWK28022.1"/>
    </source>
</evidence>
<dbReference type="GO" id="GO:0019028">
    <property type="term" value="C:viral capsid"/>
    <property type="evidence" value="ECO:0007669"/>
    <property type="project" value="UniProtKB-KW"/>
</dbReference>
<comment type="subcellular location">
    <subcellularLocation>
        <location evidence="1">Virion</location>
    </subcellularLocation>
</comment>